<comment type="similarity">
    <text evidence="1">Belongs to the thioesterase family.</text>
</comment>
<gene>
    <name evidence="3" type="ORF">KGA66_07920</name>
</gene>
<dbReference type="EMBL" id="JAGSXH010000018">
    <property type="protein sequence ID" value="MBS2962966.1"/>
    <property type="molecule type" value="Genomic_DNA"/>
</dbReference>
<evidence type="ECO:0000256" key="1">
    <source>
        <dbReference type="ARBA" id="ARBA00007169"/>
    </source>
</evidence>
<dbReference type="Pfam" id="PF00975">
    <property type="entry name" value="Thioesterase"/>
    <property type="match status" value="1"/>
</dbReference>
<organism evidence="3 4">
    <name type="scientific">Actinocrinis puniceicyclus</name>
    <dbReference type="NCBI Taxonomy" id="977794"/>
    <lineage>
        <taxon>Bacteria</taxon>
        <taxon>Bacillati</taxon>
        <taxon>Actinomycetota</taxon>
        <taxon>Actinomycetes</taxon>
        <taxon>Catenulisporales</taxon>
        <taxon>Actinospicaceae</taxon>
        <taxon>Actinocrinis</taxon>
    </lineage>
</organism>
<dbReference type="Gene3D" id="3.40.50.1820">
    <property type="entry name" value="alpha/beta hydrolase"/>
    <property type="match status" value="1"/>
</dbReference>
<evidence type="ECO:0000313" key="3">
    <source>
        <dbReference type="EMBL" id="MBS2962966.1"/>
    </source>
</evidence>
<dbReference type="RefSeq" id="WP_211466210.1">
    <property type="nucleotide sequence ID" value="NZ_JAGSXH010000018.1"/>
</dbReference>
<sequence>MYDPWLPGGRPDPHAEFRLFCIPHLGGNSALYLRWRQYAGPAVHVCPVELPGRGRRLADPPFTRMPALVAALADALDAQLDRPFALFGHSLGGLIAFELARTLRERGRPQPARLFIAAMAAPGSVVPRPFVHDTPDEEVIEELRALGGTPPELLANEELMELMLPTLRADFTVLETYRCLDGPALDTPISAFGGTEDTAATAPALRAWSRYTTKTVRLRMFRGGHFFPAVEAAGLMQEIRRDLPASAAGRVAGASR</sequence>
<dbReference type="PANTHER" id="PTHR11487">
    <property type="entry name" value="THIOESTERASE"/>
    <property type="match status" value="1"/>
</dbReference>
<keyword evidence="4" id="KW-1185">Reference proteome</keyword>
<accession>A0A8J7WIR5</accession>
<dbReference type="InterPro" id="IPR001031">
    <property type="entry name" value="Thioesterase"/>
</dbReference>
<evidence type="ECO:0000313" key="4">
    <source>
        <dbReference type="Proteomes" id="UP000677913"/>
    </source>
</evidence>
<feature type="domain" description="Thioesterase" evidence="2">
    <location>
        <begin position="18"/>
        <end position="229"/>
    </location>
</feature>
<dbReference type="GO" id="GO:0008610">
    <property type="term" value="P:lipid biosynthetic process"/>
    <property type="evidence" value="ECO:0007669"/>
    <property type="project" value="TreeGrafter"/>
</dbReference>
<evidence type="ECO:0000259" key="2">
    <source>
        <dbReference type="Pfam" id="PF00975"/>
    </source>
</evidence>
<protein>
    <submittedName>
        <fullName evidence="3">Thioesterase</fullName>
    </submittedName>
</protein>
<dbReference type="SUPFAM" id="SSF53474">
    <property type="entry name" value="alpha/beta-Hydrolases"/>
    <property type="match status" value="1"/>
</dbReference>
<dbReference type="InterPro" id="IPR029058">
    <property type="entry name" value="AB_hydrolase_fold"/>
</dbReference>
<name>A0A8J7WIR5_9ACTN</name>
<dbReference type="InterPro" id="IPR012223">
    <property type="entry name" value="TEII"/>
</dbReference>
<comment type="caution">
    <text evidence="3">The sequence shown here is derived from an EMBL/GenBank/DDBJ whole genome shotgun (WGS) entry which is preliminary data.</text>
</comment>
<dbReference type="AlphaFoldDB" id="A0A8J7WIR5"/>
<proteinExistence type="inferred from homology"/>
<dbReference type="Proteomes" id="UP000677913">
    <property type="component" value="Unassembled WGS sequence"/>
</dbReference>
<reference evidence="3" key="1">
    <citation type="submission" date="2021-04" db="EMBL/GenBank/DDBJ databases">
        <title>Genome based classification of Actinospica acidithermotolerans sp. nov., an actinobacterium isolated from an Indonesian hot spring.</title>
        <authorList>
            <person name="Kusuma A.B."/>
            <person name="Putra K.E."/>
            <person name="Nafisah S."/>
            <person name="Loh J."/>
            <person name="Nouioui I."/>
            <person name="Goodfellow M."/>
        </authorList>
    </citation>
    <scope>NUCLEOTIDE SEQUENCE</scope>
    <source>
        <strain evidence="3">DSM 45618</strain>
    </source>
</reference>
<dbReference type="PANTHER" id="PTHR11487:SF0">
    <property type="entry name" value="S-ACYL FATTY ACID SYNTHASE THIOESTERASE, MEDIUM CHAIN"/>
    <property type="match status" value="1"/>
</dbReference>